<dbReference type="PANTHER" id="PTHR15975">
    <property type="entry name" value="CCR4-NOT TRANSCRIPTION COMPLEX SUBUNIT 11"/>
    <property type="match status" value="1"/>
</dbReference>
<dbReference type="EMBL" id="JTDY01002029">
    <property type="protein sequence ID" value="KOB72285.1"/>
    <property type="molecule type" value="Genomic_DNA"/>
</dbReference>
<dbReference type="STRING" id="104452.A0A0L7LA64"/>
<evidence type="ECO:0000256" key="9">
    <source>
        <dbReference type="ARBA" id="ARBA00023242"/>
    </source>
</evidence>
<evidence type="ECO:0000256" key="8">
    <source>
        <dbReference type="ARBA" id="ARBA00023163"/>
    </source>
</evidence>
<keyword evidence="9" id="KW-0539">Nucleus</keyword>
<sequence>MSQQLISENSKYILDLFSEQTIESQTLESISIQVMKKTAKQVILTEVLAKDLEYDYTTLQVLVAERLADISSMARATAPALVPLPDGSHIDLEYDYSTLQVLVAERLADISSMARATAPALVPLPDGCWWRRGSLILAPWRALQHRLSYRNLMGESTAVFIISSHKIWNMITLQVLVAERLADISSMARATAPALVPQPDGCWWRRGSLILAPWRALQHRLSYRHLMGESTAAFIISSHKIWNMITLQVLVAERLADISSMARATAPALVPLPDGNPPNRIAMKELIEALMSHEYMALHQTLSAAGPVSPPTFLLHTPDALSQEEEKKDKTEEKKSSEKDLAAGIAEAKELTAMALKGVLSGHNVLRLRTLLDLDQSVVYEVGVTPQQLDLDQSVVYEVGVTPQQVHAVSFSGHNVLRLRTLLDLDQSVVYEVGVTPQQNITEYFSVLVNMEISLHSMEVVNRLTISVDLPVEFVHLYISNCISTCETIRDRYMQNRLVRLPELATNVAVQDKKTSQNSPPMWQYKIEKEPELATNVAIRKLARLATNVAVQDKKTSQNSPPIWR</sequence>
<evidence type="ECO:0000313" key="11">
    <source>
        <dbReference type="EMBL" id="KOB72285.1"/>
    </source>
</evidence>
<dbReference type="GO" id="GO:0030014">
    <property type="term" value="C:CCR4-NOT complex"/>
    <property type="evidence" value="ECO:0007669"/>
    <property type="project" value="InterPro"/>
</dbReference>
<keyword evidence="5" id="KW-0963">Cytoplasm</keyword>
<evidence type="ECO:0000313" key="12">
    <source>
        <dbReference type="Proteomes" id="UP000037510"/>
    </source>
</evidence>
<comment type="subcellular location">
    <subcellularLocation>
        <location evidence="2">Cytoplasm</location>
    </subcellularLocation>
    <subcellularLocation>
        <location evidence="1">Nucleus</location>
    </subcellularLocation>
</comment>
<proteinExistence type="inferred from homology"/>
<evidence type="ECO:0000256" key="6">
    <source>
        <dbReference type="ARBA" id="ARBA00023015"/>
    </source>
</evidence>
<evidence type="ECO:0000256" key="4">
    <source>
        <dbReference type="ARBA" id="ARBA00014872"/>
    </source>
</evidence>
<feature type="compositionally biased region" description="Basic and acidic residues" evidence="10">
    <location>
        <begin position="324"/>
        <end position="339"/>
    </location>
</feature>
<dbReference type="GO" id="GO:0005737">
    <property type="term" value="C:cytoplasm"/>
    <property type="evidence" value="ECO:0007669"/>
    <property type="project" value="UniProtKB-SubCell"/>
</dbReference>
<comment type="similarity">
    <text evidence="3">Belongs to the CNOT11 family.</text>
</comment>
<dbReference type="Pfam" id="PF10155">
    <property type="entry name" value="CNOT11"/>
    <property type="match status" value="1"/>
</dbReference>
<dbReference type="AlphaFoldDB" id="A0A0L7LA64"/>
<keyword evidence="12" id="KW-1185">Reference proteome</keyword>
<evidence type="ECO:0000256" key="10">
    <source>
        <dbReference type="SAM" id="MobiDB-lite"/>
    </source>
</evidence>
<reference evidence="11 12" key="1">
    <citation type="journal article" date="2015" name="Genome Biol. Evol.">
        <title>The genome of winter moth (Operophtera brumata) provides a genomic perspective on sexual dimorphism and phenology.</title>
        <authorList>
            <person name="Derks M.F."/>
            <person name="Smit S."/>
            <person name="Salis L."/>
            <person name="Schijlen E."/>
            <person name="Bossers A."/>
            <person name="Mateman C."/>
            <person name="Pijl A.S."/>
            <person name="de Ridder D."/>
            <person name="Groenen M.A."/>
            <person name="Visser M.E."/>
            <person name="Megens H.J."/>
        </authorList>
    </citation>
    <scope>NUCLEOTIDE SEQUENCE [LARGE SCALE GENOMIC DNA]</scope>
    <source>
        <strain evidence="11">WM2013NL</strain>
        <tissue evidence="11">Head and thorax</tissue>
    </source>
</reference>
<evidence type="ECO:0000256" key="5">
    <source>
        <dbReference type="ARBA" id="ARBA00022490"/>
    </source>
</evidence>
<accession>A0A0L7LA64</accession>
<feature type="region of interest" description="Disordered" evidence="10">
    <location>
        <begin position="318"/>
        <end position="339"/>
    </location>
</feature>
<organism evidence="11 12">
    <name type="scientific">Operophtera brumata</name>
    <name type="common">Winter moth</name>
    <name type="synonym">Phalaena brumata</name>
    <dbReference type="NCBI Taxonomy" id="104452"/>
    <lineage>
        <taxon>Eukaryota</taxon>
        <taxon>Metazoa</taxon>
        <taxon>Ecdysozoa</taxon>
        <taxon>Arthropoda</taxon>
        <taxon>Hexapoda</taxon>
        <taxon>Insecta</taxon>
        <taxon>Pterygota</taxon>
        <taxon>Neoptera</taxon>
        <taxon>Endopterygota</taxon>
        <taxon>Lepidoptera</taxon>
        <taxon>Glossata</taxon>
        <taxon>Ditrysia</taxon>
        <taxon>Geometroidea</taxon>
        <taxon>Geometridae</taxon>
        <taxon>Larentiinae</taxon>
        <taxon>Operophtera</taxon>
    </lineage>
</organism>
<dbReference type="InterPro" id="IPR019312">
    <property type="entry name" value="CNOT11"/>
</dbReference>
<keyword evidence="6" id="KW-0805">Transcription regulation</keyword>
<evidence type="ECO:0000256" key="2">
    <source>
        <dbReference type="ARBA" id="ARBA00004496"/>
    </source>
</evidence>
<evidence type="ECO:0000256" key="1">
    <source>
        <dbReference type="ARBA" id="ARBA00004123"/>
    </source>
</evidence>
<evidence type="ECO:0000256" key="7">
    <source>
        <dbReference type="ARBA" id="ARBA00023158"/>
    </source>
</evidence>
<protein>
    <recommendedName>
        <fullName evidence="4">CCR4-NOT transcription complex subunit 11</fullName>
    </recommendedName>
</protein>
<comment type="caution">
    <text evidence="11">The sequence shown here is derived from an EMBL/GenBank/DDBJ whole genome shotgun (WGS) entry which is preliminary data.</text>
</comment>
<name>A0A0L7LA64_OPEBR</name>
<keyword evidence="7" id="KW-0943">RNA-mediated gene silencing</keyword>
<keyword evidence="8" id="KW-0804">Transcription</keyword>
<dbReference type="GO" id="GO:0005634">
    <property type="term" value="C:nucleus"/>
    <property type="evidence" value="ECO:0007669"/>
    <property type="project" value="UniProtKB-SubCell"/>
</dbReference>
<dbReference type="Proteomes" id="UP000037510">
    <property type="component" value="Unassembled WGS sequence"/>
</dbReference>
<dbReference type="GO" id="GO:0031047">
    <property type="term" value="P:regulatory ncRNA-mediated gene silencing"/>
    <property type="evidence" value="ECO:0007669"/>
    <property type="project" value="UniProtKB-KW"/>
</dbReference>
<dbReference type="PANTHER" id="PTHR15975:SF0">
    <property type="entry name" value="CCR4-NOT TRANSCRIPTION COMPLEX SUBUNIT 11"/>
    <property type="match status" value="1"/>
</dbReference>
<evidence type="ECO:0000256" key="3">
    <source>
        <dbReference type="ARBA" id="ARBA00008030"/>
    </source>
</evidence>
<gene>
    <name evidence="11" type="ORF">OBRU01_12312</name>
</gene>